<dbReference type="OrthoDB" id="6382006at2"/>
<feature type="chain" id="PRO_5012881540" description="START domain-containing protein" evidence="1">
    <location>
        <begin position="16"/>
        <end position="196"/>
    </location>
</feature>
<evidence type="ECO:0000313" key="2">
    <source>
        <dbReference type="EMBL" id="KMT65220.1"/>
    </source>
</evidence>
<comment type="caution">
    <text evidence="2">The sequence shown here is derived from an EMBL/GenBank/DDBJ whole genome shotgun (WGS) entry which is preliminary data.</text>
</comment>
<sequence>MNVICLILFSFSLSAQQTFWAMPTFDVGEAKEGVISVEQVFHYELFQPKQGYEKVRLVQRKYASLSSAEEAFVARMSAIASLDYQWWLDTWEVDSKQLALNYYANKGLDQTYWLDTWQKQFVGRKITYKQKIVLPEHTIIIYNVAAPNGKPGPIDLPVVFEQAKQEWLVSLDLRRAPLLRYSPWIKGLDKKEIVYE</sequence>
<keyword evidence="1" id="KW-0732">Signal</keyword>
<dbReference type="AlphaFoldDB" id="A0A0J8GQV9"/>
<dbReference type="EMBL" id="LAZL01000015">
    <property type="protein sequence ID" value="KMT65220.1"/>
    <property type="molecule type" value="Genomic_DNA"/>
</dbReference>
<dbReference type="STRING" id="1513271.XM47_10775"/>
<accession>A0A0J8GQV9</accession>
<evidence type="ECO:0000313" key="3">
    <source>
        <dbReference type="Proteomes" id="UP000037600"/>
    </source>
</evidence>
<feature type="signal peptide" evidence="1">
    <location>
        <begin position="1"/>
        <end position="15"/>
    </location>
</feature>
<dbReference type="Proteomes" id="UP000037600">
    <property type="component" value="Unassembled WGS sequence"/>
</dbReference>
<gene>
    <name evidence="2" type="ORF">XM47_10775</name>
</gene>
<evidence type="ECO:0008006" key="4">
    <source>
        <dbReference type="Google" id="ProtNLM"/>
    </source>
</evidence>
<keyword evidence="3" id="KW-1185">Reference proteome</keyword>
<proteinExistence type="predicted"/>
<evidence type="ECO:0000256" key="1">
    <source>
        <dbReference type="SAM" id="SignalP"/>
    </source>
</evidence>
<reference evidence="2 3" key="1">
    <citation type="submission" date="2015-04" db="EMBL/GenBank/DDBJ databases">
        <title>Draft Genome Sequence of the Novel Agar-Digesting Marine Bacterium Q1.</title>
        <authorList>
            <person name="Li Y."/>
            <person name="Li D."/>
            <person name="Chen G."/>
            <person name="Du Z."/>
        </authorList>
    </citation>
    <scope>NUCLEOTIDE SEQUENCE [LARGE SCALE GENOMIC DNA]</scope>
    <source>
        <strain evidence="2 3">Q1</strain>
    </source>
</reference>
<protein>
    <recommendedName>
        <fullName evidence="4">START domain-containing protein</fullName>
    </recommendedName>
</protein>
<name>A0A0J8GQV9_9ALTE</name>
<organism evidence="2 3">
    <name type="scientific">Catenovulum maritimum</name>
    <dbReference type="NCBI Taxonomy" id="1513271"/>
    <lineage>
        <taxon>Bacteria</taxon>
        <taxon>Pseudomonadati</taxon>
        <taxon>Pseudomonadota</taxon>
        <taxon>Gammaproteobacteria</taxon>
        <taxon>Alteromonadales</taxon>
        <taxon>Alteromonadaceae</taxon>
        <taxon>Catenovulum</taxon>
    </lineage>
</organism>